<dbReference type="Gramene" id="HORVU.MOREX.r2.7HG0594670.1">
    <property type="protein sequence ID" value="HORVU.MOREX.r2.7HG0594670.1.CDS.1"/>
    <property type="gene ID" value="HORVU.MOREX.r2.7HG0594670"/>
</dbReference>
<dbReference type="OMA" id="TERCFIC"/>
<evidence type="ECO:0000256" key="1">
    <source>
        <dbReference type="SAM" id="MobiDB-lite"/>
    </source>
</evidence>
<evidence type="ECO:0000313" key="3">
    <source>
        <dbReference type="Proteomes" id="UP000011116"/>
    </source>
</evidence>
<feature type="compositionally biased region" description="Low complexity" evidence="1">
    <location>
        <begin position="438"/>
        <end position="451"/>
    </location>
</feature>
<reference evidence="2" key="3">
    <citation type="submission" date="2022-01" db="UniProtKB">
        <authorList>
            <consortium name="EnsemblPlants"/>
        </authorList>
    </citation>
    <scope>IDENTIFICATION</scope>
    <source>
        <strain evidence="2">subsp. vulgare</strain>
    </source>
</reference>
<dbReference type="EnsemblPlants" id="HORVU.MOREX.r3.7HG0716860.1">
    <property type="protein sequence ID" value="HORVU.MOREX.r3.7HG0716860.1.CDS1"/>
    <property type="gene ID" value="HORVU.MOREX.r3.7HG0716860"/>
</dbReference>
<feature type="compositionally biased region" description="Basic and acidic residues" evidence="1">
    <location>
        <begin position="598"/>
        <end position="608"/>
    </location>
</feature>
<accession>A0A8I6ZC69</accession>
<sequence length="728" mass="79169">MLLPIKHRSGLPVTDPTAGGVFQVCAGGGSPAILRSVRRSGVGAREFRRPGLGALLPAPRLKSIIVAPSSDAQFAISGADRSWTEVSYQRNRRISVSLPISCVHPGVHRLDRSGDFNFELPRTSFLSHIRSRCFRLADCRDPVHCIICRRAGHIGKLCPQNPRLRGRTGSARNRLSPARPPHPLHARLHFPPPPAPAMSSLAPAMLHHIDPARRPRESRSVTIPSPAVDQAVFFLCSHVVTLSVADGVNATSPMAVGRALEVQLSVPVHSLRVTAHHPEHYFVIFTQPAHQVNAVRHGSIRVDGTAFNIASWHEHDHASFDSLLLHVRVVIEKVPMQFCSVEGAKEIVGKRVRVDRLDSRTLERGHTNTFACWVWTNDVANIPTRDTLGVLPRGAGRVEEMEGFSPPDRRVAPPPATADYDMRIHVDRVEDRTPPSPRSSHSSQSGIPSSGSDDDDKPFPMVAPTSWTMGVEDGQQADRDQRLARAPVANLGCHGMPRGGHGRDQDGEGGPRGGGQRSWKDVLLRRGRAPALPLLTPAPRQRSRSPPARCRSKETAGHRQGDRRTPVAARHPPQHRRSRPLPPPLARRAPSEVDGDDSNGKDPVDDFFKTAKKPSIVSVIVDGLAADVEAATEAVVAAPLEFDEAPLLKTTGEAVQLDAFSPTLCAAATDFRQFSRATPSTARTLEVQLGAVTSRVCQLEIVGADDRLEPRNLFCANTLPLVNSPPAR</sequence>
<protein>
    <recommendedName>
        <fullName evidence="4">CCHC-type domain-containing protein</fullName>
    </recommendedName>
</protein>
<feature type="region of interest" description="Disordered" evidence="1">
    <location>
        <begin position="490"/>
        <end position="608"/>
    </location>
</feature>
<name>A0A8I6ZC69_HORVV</name>
<dbReference type="PANTHER" id="PTHR33087:SF47">
    <property type="entry name" value="DUF4283 DOMAIN-CONTAINING PROTEIN"/>
    <property type="match status" value="1"/>
</dbReference>
<feature type="compositionally biased region" description="Basic and acidic residues" evidence="1">
    <location>
        <begin position="420"/>
        <end position="433"/>
    </location>
</feature>
<feature type="region of interest" description="Disordered" evidence="1">
    <location>
        <begin position="399"/>
        <end position="467"/>
    </location>
</feature>
<feature type="compositionally biased region" description="Basic and acidic residues" evidence="1">
    <location>
        <begin position="551"/>
        <end position="565"/>
    </location>
</feature>
<dbReference type="Gramene" id="HORVU.MOREX.r3.7HG0716860.1">
    <property type="protein sequence ID" value="HORVU.MOREX.r3.7HG0716860.1.CDS1"/>
    <property type="gene ID" value="HORVU.MOREX.r3.7HG0716860"/>
</dbReference>
<keyword evidence="3" id="KW-1185">Reference proteome</keyword>
<dbReference type="AlphaFoldDB" id="A0A8I6ZC69"/>
<evidence type="ECO:0008006" key="4">
    <source>
        <dbReference type="Google" id="ProtNLM"/>
    </source>
</evidence>
<reference evidence="3" key="1">
    <citation type="journal article" date="2012" name="Nature">
        <title>A physical, genetic and functional sequence assembly of the barley genome.</title>
        <authorList>
            <consortium name="The International Barley Genome Sequencing Consortium"/>
            <person name="Mayer K.F."/>
            <person name="Waugh R."/>
            <person name="Brown J.W."/>
            <person name="Schulman A."/>
            <person name="Langridge P."/>
            <person name="Platzer M."/>
            <person name="Fincher G.B."/>
            <person name="Muehlbauer G.J."/>
            <person name="Sato K."/>
            <person name="Close T.J."/>
            <person name="Wise R.P."/>
            <person name="Stein N."/>
        </authorList>
    </citation>
    <scope>NUCLEOTIDE SEQUENCE [LARGE SCALE GENOMIC DNA]</scope>
    <source>
        <strain evidence="3">cv. Morex</strain>
    </source>
</reference>
<organism evidence="2 3">
    <name type="scientific">Hordeum vulgare subsp. vulgare</name>
    <name type="common">Domesticated barley</name>
    <dbReference type="NCBI Taxonomy" id="112509"/>
    <lineage>
        <taxon>Eukaryota</taxon>
        <taxon>Viridiplantae</taxon>
        <taxon>Streptophyta</taxon>
        <taxon>Embryophyta</taxon>
        <taxon>Tracheophyta</taxon>
        <taxon>Spermatophyta</taxon>
        <taxon>Magnoliopsida</taxon>
        <taxon>Liliopsida</taxon>
        <taxon>Poales</taxon>
        <taxon>Poaceae</taxon>
        <taxon>BOP clade</taxon>
        <taxon>Pooideae</taxon>
        <taxon>Triticodae</taxon>
        <taxon>Triticeae</taxon>
        <taxon>Hordeinae</taxon>
        <taxon>Hordeum</taxon>
    </lineage>
</organism>
<dbReference type="InterPro" id="IPR053253">
    <property type="entry name" value="Sex_diff_modulator"/>
</dbReference>
<reference evidence="2" key="2">
    <citation type="submission" date="2020-10" db="EMBL/GenBank/DDBJ databases">
        <authorList>
            <person name="Scholz U."/>
            <person name="Mascher M."/>
            <person name="Fiebig A."/>
        </authorList>
    </citation>
    <scope>NUCLEOTIDE SEQUENCE [LARGE SCALE GENOMIC DNA]</scope>
    <source>
        <strain evidence="2">cv. Morex</strain>
    </source>
</reference>
<dbReference type="Proteomes" id="UP000011116">
    <property type="component" value="Chromosome 7H"/>
</dbReference>
<feature type="compositionally biased region" description="Low complexity" evidence="1">
    <location>
        <begin position="529"/>
        <end position="549"/>
    </location>
</feature>
<proteinExistence type="predicted"/>
<evidence type="ECO:0000313" key="2">
    <source>
        <dbReference type="EnsemblPlants" id="HORVU.MOREX.r3.7HG0716860.1.CDS1"/>
    </source>
</evidence>
<dbReference type="PANTHER" id="PTHR33087">
    <property type="entry name" value="OS07G0539200 PROTEIN"/>
    <property type="match status" value="1"/>
</dbReference>